<feature type="domain" description="GH18" evidence="11">
    <location>
        <begin position="32"/>
        <end position="335"/>
    </location>
</feature>
<reference evidence="12 13" key="1">
    <citation type="submission" date="2016-07" db="EMBL/GenBank/DDBJ databases">
        <title>Pervasive Adenine N6-methylation of Active Genes in Fungi.</title>
        <authorList>
            <consortium name="DOE Joint Genome Institute"/>
            <person name="Mondo S.J."/>
            <person name="Dannebaum R.O."/>
            <person name="Kuo R.C."/>
            <person name="Labutti K."/>
            <person name="Haridas S."/>
            <person name="Kuo A."/>
            <person name="Salamov A."/>
            <person name="Ahrendt S.R."/>
            <person name="Lipzen A."/>
            <person name="Sullivan W."/>
            <person name="Andreopoulos W.B."/>
            <person name="Clum A."/>
            <person name="Lindquist E."/>
            <person name="Daum C."/>
            <person name="Ramamoorthy G.K."/>
            <person name="Gryganskyi A."/>
            <person name="Culley D."/>
            <person name="Magnuson J.K."/>
            <person name="James T.Y."/>
            <person name="O'Malley M.A."/>
            <person name="Stajich J.E."/>
            <person name="Spatafora J.W."/>
            <person name="Visel A."/>
            <person name="Grigoriev I.V."/>
        </authorList>
    </citation>
    <scope>NUCLEOTIDE SEQUENCE [LARGE SCALE GENOMIC DNA]</scope>
    <source>
        <strain evidence="12 13">NRRL 3301</strain>
    </source>
</reference>
<evidence type="ECO:0000256" key="9">
    <source>
        <dbReference type="RuleBase" id="RU004453"/>
    </source>
</evidence>
<dbReference type="EC" id="3.2.1.14" evidence="2"/>
<dbReference type="OrthoDB" id="6020543at2759"/>
<evidence type="ECO:0000259" key="11">
    <source>
        <dbReference type="PROSITE" id="PS51910"/>
    </source>
</evidence>
<dbReference type="PANTHER" id="PTHR45708:SF49">
    <property type="entry name" value="ENDOCHITINASE"/>
    <property type="match status" value="1"/>
</dbReference>
<dbReference type="PROSITE" id="PS01095">
    <property type="entry name" value="GH18_1"/>
    <property type="match status" value="1"/>
</dbReference>
<dbReference type="Proteomes" id="UP000242146">
    <property type="component" value="Unassembled WGS sequence"/>
</dbReference>
<dbReference type="PROSITE" id="PS51910">
    <property type="entry name" value="GH18_2"/>
    <property type="match status" value="1"/>
</dbReference>
<proteinExistence type="inferred from homology"/>
<sequence>MLASALFLLALQALQLHANSIQPRKYHPDQFNNLVLYWGQGGDEKPMAKYCDKKGVSIIVVGFVHDYTGGPNGTPQMDLASHCMDTSHCPDIGKDIAYCQDKGIKVTLSLGGAGGPYHDQDWKPDDLAWNLWNMFLGGTDKSFNRPFGKGVKLDGIDLDPEATSPKGYDKLIHRLRTLYHLDHNKKYMISAAPQCADLKDYDGNAVYNILHPKKDLDAYPDMVFVQFYNNKCSAAAFSKKSRWDASDEGSFNFDEWENWAAGTPNTKVYLGLIGKDTHYDTGYVEFDTLTSILDDIHDKHHFGGVMIWNAEIAYTNPVTDGSQYGEAVANYLDYLQSPSKLMRIADTIAPVLTPIIDPTISPLPCESGVMFSLMNKISLRNLVRYFEHSVQRLATLEQAYPEEMDQPLMIGSSLCLGPVKSNQITLDYFGLKFIHNTTILP</sequence>
<keyword evidence="3 8" id="KW-0378">Hydrolase</keyword>
<evidence type="ECO:0000313" key="13">
    <source>
        <dbReference type="Proteomes" id="UP000242146"/>
    </source>
</evidence>
<keyword evidence="10" id="KW-0732">Signal</keyword>
<dbReference type="AlphaFoldDB" id="A0A1X2GU59"/>
<dbReference type="GO" id="GO:0000272">
    <property type="term" value="P:polysaccharide catabolic process"/>
    <property type="evidence" value="ECO:0007669"/>
    <property type="project" value="UniProtKB-KW"/>
</dbReference>
<evidence type="ECO:0000256" key="4">
    <source>
        <dbReference type="ARBA" id="ARBA00023024"/>
    </source>
</evidence>
<comment type="similarity">
    <text evidence="9">Belongs to the glycosyl hydrolase 18 family.</text>
</comment>
<dbReference type="EMBL" id="MCGT01000003">
    <property type="protein sequence ID" value="ORX61526.1"/>
    <property type="molecule type" value="Genomic_DNA"/>
</dbReference>
<protein>
    <recommendedName>
        <fullName evidence="2">chitinase</fullName>
        <ecNumber evidence="2">3.2.1.14</ecNumber>
    </recommendedName>
</protein>
<keyword evidence="5" id="KW-0119">Carbohydrate metabolism</keyword>
<evidence type="ECO:0000256" key="3">
    <source>
        <dbReference type="ARBA" id="ARBA00022801"/>
    </source>
</evidence>
<dbReference type="InterPro" id="IPR050542">
    <property type="entry name" value="Glycosyl_Hydrlase18_Chitinase"/>
</dbReference>
<dbReference type="PANTHER" id="PTHR45708">
    <property type="entry name" value="ENDOCHITINASE"/>
    <property type="match status" value="1"/>
</dbReference>
<dbReference type="GO" id="GO:0008843">
    <property type="term" value="F:endochitinase activity"/>
    <property type="evidence" value="ECO:0007669"/>
    <property type="project" value="UniProtKB-EC"/>
</dbReference>
<dbReference type="GO" id="GO:0006032">
    <property type="term" value="P:chitin catabolic process"/>
    <property type="evidence" value="ECO:0007669"/>
    <property type="project" value="UniProtKB-KW"/>
</dbReference>
<evidence type="ECO:0000313" key="12">
    <source>
        <dbReference type="EMBL" id="ORX61526.1"/>
    </source>
</evidence>
<evidence type="ECO:0000256" key="5">
    <source>
        <dbReference type="ARBA" id="ARBA00023277"/>
    </source>
</evidence>
<feature type="chain" id="PRO_5010861481" description="chitinase" evidence="10">
    <location>
        <begin position="19"/>
        <end position="441"/>
    </location>
</feature>
<evidence type="ECO:0000256" key="6">
    <source>
        <dbReference type="ARBA" id="ARBA00023295"/>
    </source>
</evidence>
<comment type="caution">
    <text evidence="12">The sequence shown here is derived from an EMBL/GenBank/DDBJ whole genome shotgun (WGS) entry which is preliminary data.</text>
</comment>
<dbReference type="GO" id="GO:0005576">
    <property type="term" value="C:extracellular region"/>
    <property type="evidence" value="ECO:0007669"/>
    <property type="project" value="TreeGrafter"/>
</dbReference>
<evidence type="ECO:0000256" key="8">
    <source>
        <dbReference type="RuleBase" id="RU000489"/>
    </source>
</evidence>
<evidence type="ECO:0000256" key="2">
    <source>
        <dbReference type="ARBA" id="ARBA00012729"/>
    </source>
</evidence>
<keyword evidence="6 8" id="KW-0326">Glycosidase</keyword>
<evidence type="ECO:0000256" key="1">
    <source>
        <dbReference type="ARBA" id="ARBA00000822"/>
    </source>
</evidence>
<keyword evidence="7" id="KW-0624">Polysaccharide degradation</keyword>
<dbReference type="Gene3D" id="3.20.20.80">
    <property type="entry name" value="Glycosidases"/>
    <property type="match status" value="1"/>
</dbReference>
<dbReference type="InterPro" id="IPR001223">
    <property type="entry name" value="Glyco_hydro18_cat"/>
</dbReference>
<gene>
    <name evidence="12" type="ORF">DM01DRAFT_1404309</name>
</gene>
<feature type="signal peptide" evidence="10">
    <location>
        <begin position="1"/>
        <end position="18"/>
    </location>
</feature>
<organism evidence="12 13">
    <name type="scientific">Hesseltinella vesiculosa</name>
    <dbReference type="NCBI Taxonomy" id="101127"/>
    <lineage>
        <taxon>Eukaryota</taxon>
        <taxon>Fungi</taxon>
        <taxon>Fungi incertae sedis</taxon>
        <taxon>Mucoromycota</taxon>
        <taxon>Mucoromycotina</taxon>
        <taxon>Mucoromycetes</taxon>
        <taxon>Mucorales</taxon>
        <taxon>Cunninghamellaceae</taxon>
        <taxon>Hesseltinella</taxon>
    </lineage>
</organism>
<evidence type="ECO:0000256" key="10">
    <source>
        <dbReference type="SAM" id="SignalP"/>
    </source>
</evidence>
<name>A0A1X2GU59_9FUNG</name>
<comment type="catalytic activity">
    <reaction evidence="1">
        <text>Random endo-hydrolysis of N-acetyl-beta-D-glucosaminide (1-&gt;4)-beta-linkages in chitin and chitodextrins.</text>
        <dbReference type="EC" id="3.2.1.14"/>
    </reaction>
</comment>
<dbReference type="InterPro" id="IPR017853">
    <property type="entry name" value="GH"/>
</dbReference>
<dbReference type="Pfam" id="PF00704">
    <property type="entry name" value="Glyco_hydro_18"/>
    <property type="match status" value="1"/>
</dbReference>
<keyword evidence="13" id="KW-1185">Reference proteome</keyword>
<evidence type="ECO:0000256" key="7">
    <source>
        <dbReference type="ARBA" id="ARBA00023326"/>
    </source>
</evidence>
<accession>A0A1X2GU59</accession>
<keyword evidence="4" id="KW-0146">Chitin degradation</keyword>
<dbReference type="SUPFAM" id="SSF51445">
    <property type="entry name" value="(Trans)glycosidases"/>
    <property type="match status" value="1"/>
</dbReference>
<dbReference type="InterPro" id="IPR001579">
    <property type="entry name" value="Glyco_hydro_18_chit_AS"/>
</dbReference>